<evidence type="ECO:0000256" key="1">
    <source>
        <dbReference type="ARBA" id="ARBA00001936"/>
    </source>
</evidence>
<comment type="cofactor">
    <cofactor evidence="1">
        <name>Mn(2+)</name>
        <dbReference type="ChEBI" id="CHEBI:29035"/>
    </cofactor>
</comment>
<dbReference type="Gene3D" id="3.90.550.10">
    <property type="entry name" value="Spore Coat Polysaccharide Biosynthesis Protein SpsA, Chain A"/>
    <property type="match status" value="1"/>
</dbReference>
<evidence type="ECO:0000256" key="15">
    <source>
        <dbReference type="ARBA" id="ARBA00023157"/>
    </source>
</evidence>
<evidence type="ECO:0000256" key="2">
    <source>
        <dbReference type="ARBA" id="ARBA00004555"/>
    </source>
</evidence>
<evidence type="ECO:0000256" key="10">
    <source>
        <dbReference type="ARBA" id="ARBA00022824"/>
    </source>
</evidence>
<sequence length="957" mass="110602">MTVLASSTRFCWWFTKIKLSRIILLLLLILVMAPLFAHYFLSEVERNSSAEAQKSKIKLDSMDDFTSQYKILDIKKRINDMMRIKGSVSQELRDLESKRLDMMMEINSYVSKIDQIKQDILHYQDKLDKLKVSMNQAQLAHTEALRQNSPQLYPPLMLKASSIPHRHRTSLPPLADNCRTMSKCFDYSRCSLTSGLPVFVYNTEEYFPSWKISLYLRTTILQAFRYNPHYTSNPKEACIFIVLIGESESLQHNVQDLHKLPYWGDGGRNHILINLSRNNLVSSNLTQVAPSVHTGYAIIAQSVWSLDTFRPNLDLVTPPGIGLPGGDIWSECPYLLPARRKYLLSYQGWGGRQTMPAPQARQDKEEIGTIPPLRKHRLQVSTLTQFLTSSTSDLFHLDWSCTDSHNDLCYTESKRGDMLRQSTFVLIYADDLTGWNINSEDLVNDTMDNRQDDNKSDDEQHQLGKERYVSTIGIQMRLYEALKYGAVPVIIGGDDVNLPYEEVLDWKRIAIRLPVARLPELHLLLRSVPDEDIVSFRHQGRQIFTRYLATLQSQLDTLISVLRDRLNIPPLPVVHTRAVSVFREGFTPLKMDPVIAEAEPEENLGPLEPPYPSPTFRRNYTLFMNQGYEMWNTLLSPFYLYPHLPNDPTLPSDAKFMGSDYGFRPINKGAGGSGKEFYENLGSNKQREQFTIVILTYERDQVLINSLSRLNNLPYLNKVVVVWNSVQPPRDDLRWPDIGVPVHVVRTNSNDLNNRFKPYDVIETEAVLNMDDDVYLRHDEIMFAFRVWREQRDRIVGFPGRYHAWDLNNQGGWLYNSNYSCELSMVLTGAAFIHTYYLHEYTHVMPQAIRDQVAQDMNCEDIAMNFLVSHMTRKPPVKVTSRWTFRCPGCPVTLSEDDSHFQERHKCIQLFSRVYGYNPLLYTQFRVDSVFLKNAKTPFKIIGVENLLLCWKGLVKN</sequence>
<protein>
    <recommendedName>
        <fullName evidence="19">glucuronosyl-galactosyl-proteoglycan 4-alpha-N-acetylglucosaminyltransferase</fullName>
        <ecNumber evidence="19">2.4.1.223</ecNumber>
    </recommendedName>
</protein>
<evidence type="ECO:0000259" key="20">
    <source>
        <dbReference type="Pfam" id="PF03016"/>
    </source>
</evidence>
<evidence type="ECO:0000256" key="17">
    <source>
        <dbReference type="ARBA" id="ARBA00023211"/>
    </source>
</evidence>
<keyword evidence="10" id="KW-0256">Endoplasmic reticulum</keyword>
<dbReference type="InterPro" id="IPR015338">
    <property type="entry name" value="GT64_dom"/>
</dbReference>
<evidence type="ECO:0000256" key="13">
    <source>
        <dbReference type="ARBA" id="ARBA00023034"/>
    </source>
</evidence>
<evidence type="ECO:0000256" key="3">
    <source>
        <dbReference type="ARBA" id="ARBA00004648"/>
    </source>
</evidence>
<feature type="domain" description="Exostosin GT47" evidence="20">
    <location>
        <begin position="475"/>
        <end position="528"/>
    </location>
</feature>
<dbReference type="AlphaFoldDB" id="A0A8D8PRZ7"/>
<keyword evidence="17" id="KW-0464">Manganese</keyword>
<dbReference type="InterPro" id="IPR029044">
    <property type="entry name" value="Nucleotide-diphossugar_trans"/>
</dbReference>
<dbReference type="InterPro" id="IPR004263">
    <property type="entry name" value="Exostosin"/>
</dbReference>
<evidence type="ECO:0000256" key="16">
    <source>
        <dbReference type="ARBA" id="ARBA00023180"/>
    </source>
</evidence>
<evidence type="ECO:0000256" key="9">
    <source>
        <dbReference type="ARBA" id="ARBA00022723"/>
    </source>
</evidence>
<evidence type="ECO:0000313" key="22">
    <source>
        <dbReference type="EMBL" id="CAG6612051.1"/>
    </source>
</evidence>
<evidence type="ECO:0000256" key="18">
    <source>
        <dbReference type="ARBA" id="ARBA00050948"/>
    </source>
</evidence>
<dbReference type="PANTHER" id="PTHR48261">
    <property type="entry name" value="ACETYLGLUCOSAMINYLTRANSFERASE"/>
    <property type="match status" value="1"/>
</dbReference>
<dbReference type="GO" id="GO:0001888">
    <property type="term" value="F:glucuronyl-galactosyl-proteoglycan 4-alpha-N-acetylglucosaminyltransferase activity"/>
    <property type="evidence" value="ECO:0007669"/>
    <property type="project" value="UniProtKB-EC"/>
</dbReference>
<dbReference type="GO" id="GO:0005789">
    <property type="term" value="C:endoplasmic reticulum membrane"/>
    <property type="evidence" value="ECO:0007669"/>
    <property type="project" value="UniProtKB-SubCell"/>
</dbReference>
<evidence type="ECO:0000256" key="14">
    <source>
        <dbReference type="ARBA" id="ARBA00023136"/>
    </source>
</evidence>
<feature type="domain" description="Exostosin GT47" evidence="20">
    <location>
        <begin position="194"/>
        <end position="427"/>
    </location>
</feature>
<keyword evidence="11" id="KW-0735">Signal-anchor</keyword>
<accession>A0A8D8PRZ7</accession>
<evidence type="ECO:0000256" key="5">
    <source>
        <dbReference type="ARBA" id="ARBA00010271"/>
    </source>
</evidence>
<keyword evidence="13" id="KW-0333">Golgi apparatus</keyword>
<dbReference type="FunFam" id="3.90.550.10:FF:000033">
    <property type="entry name" value="Exostosin-like glycosyltransferase 3"/>
    <property type="match status" value="1"/>
</dbReference>
<dbReference type="PANTHER" id="PTHR48261:SF4">
    <property type="entry name" value="EXOSTOSIN LIKE GLYCOSYLTRANSFERASE 3"/>
    <property type="match status" value="1"/>
</dbReference>
<feature type="domain" description="Glycosyl transferase 64" evidence="21">
    <location>
        <begin position="690"/>
        <end position="930"/>
    </location>
</feature>
<dbReference type="GO" id="GO:0015012">
    <property type="term" value="P:heparan sulfate proteoglycan biosynthetic process"/>
    <property type="evidence" value="ECO:0007669"/>
    <property type="project" value="UniProtKB-ARBA"/>
</dbReference>
<evidence type="ECO:0000259" key="21">
    <source>
        <dbReference type="Pfam" id="PF09258"/>
    </source>
</evidence>
<comment type="pathway">
    <text evidence="4">Glycan metabolism; heparan sulfate biosynthesis.</text>
</comment>
<evidence type="ECO:0000256" key="19">
    <source>
        <dbReference type="ARBA" id="ARBA00066812"/>
    </source>
</evidence>
<dbReference type="EC" id="2.4.1.223" evidence="19"/>
<evidence type="ECO:0000256" key="11">
    <source>
        <dbReference type="ARBA" id="ARBA00022968"/>
    </source>
</evidence>
<evidence type="ECO:0000256" key="6">
    <source>
        <dbReference type="ARBA" id="ARBA00022676"/>
    </source>
</evidence>
<evidence type="ECO:0000256" key="12">
    <source>
        <dbReference type="ARBA" id="ARBA00022989"/>
    </source>
</evidence>
<keyword evidence="12" id="KW-1133">Transmembrane helix</keyword>
<keyword evidence="6" id="KW-0328">Glycosyltransferase</keyword>
<dbReference type="GO" id="GO:0046872">
    <property type="term" value="F:metal ion binding"/>
    <property type="evidence" value="ECO:0007669"/>
    <property type="project" value="UniProtKB-KW"/>
</dbReference>
<dbReference type="EMBL" id="HBUF01023617">
    <property type="protein sequence ID" value="CAG6612051.1"/>
    <property type="molecule type" value="Transcribed_RNA"/>
</dbReference>
<keyword evidence="7" id="KW-0808">Transferase</keyword>
<keyword evidence="14" id="KW-0472">Membrane</keyword>
<organism evidence="22">
    <name type="scientific">Cacopsylla melanoneura</name>
    <dbReference type="NCBI Taxonomy" id="428564"/>
    <lineage>
        <taxon>Eukaryota</taxon>
        <taxon>Metazoa</taxon>
        <taxon>Ecdysozoa</taxon>
        <taxon>Arthropoda</taxon>
        <taxon>Hexapoda</taxon>
        <taxon>Insecta</taxon>
        <taxon>Pterygota</taxon>
        <taxon>Neoptera</taxon>
        <taxon>Paraneoptera</taxon>
        <taxon>Hemiptera</taxon>
        <taxon>Sternorrhyncha</taxon>
        <taxon>Psylloidea</taxon>
        <taxon>Psyllidae</taxon>
        <taxon>Psyllinae</taxon>
        <taxon>Cacopsylla</taxon>
    </lineage>
</organism>
<keyword evidence="8" id="KW-0812">Transmembrane</keyword>
<dbReference type="GO" id="GO:0005794">
    <property type="term" value="C:Golgi apparatus"/>
    <property type="evidence" value="ECO:0007669"/>
    <property type="project" value="UniProtKB-SubCell"/>
</dbReference>
<proteinExistence type="inferred from homology"/>
<keyword evidence="15" id="KW-1015">Disulfide bond</keyword>
<comment type="similarity">
    <text evidence="5">Belongs to the glycosyltransferase 47 family.</text>
</comment>
<comment type="subcellular location">
    <subcellularLocation>
        <location evidence="3">Endoplasmic reticulum membrane</location>
        <topology evidence="3">Single-pass type II membrane protein</topology>
    </subcellularLocation>
    <subcellularLocation>
        <location evidence="2">Golgi apparatus</location>
    </subcellularLocation>
</comment>
<evidence type="ECO:0000256" key="7">
    <source>
        <dbReference type="ARBA" id="ARBA00022679"/>
    </source>
</evidence>
<dbReference type="SUPFAM" id="SSF53448">
    <property type="entry name" value="Nucleotide-diphospho-sugar transferases"/>
    <property type="match status" value="1"/>
</dbReference>
<name>A0A8D8PRZ7_9HEMI</name>
<dbReference type="Pfam" id="PF03016">
    <property type="entry name" value="Exostosin_GT47"/>
    <property type="match status" value="2"/>
</dbReference>
<reference evidence="22" key="1">
    <citation type="submission" date="2021-05" db="EMBL/GenBank/DDBJ databases">
        <authorList>
            <person name="Alioto T."/>
            <person name="Alioto T."/>
            <person name="Gomez Garrido J."/>
        </authorList>
    </citation>
    <scope>NUCLEOTIDE SEQUENCE</scope>
</reference>
<comment type="catalytic activity">
    <reaction evidence="18">
        <text>3-O-(beta-D-GlcA-(1-&gt;3)-beta-D-Gal-(1-&gt;3)-beta-D-Gal-(1-&gt;4)-beta-D-Xyl)-L-seryl-[protein] + UDP-N-acetyl-alpha-D-glucosamine = 3-O-(alpha-D-GlcNAc-(1-&gt;4)-beta-D-GlcA-(1-&gt;3)-beta-D-Gal-(1-&gt;3)-beta-D-Gal-(1-&gt;4)-beta-D-Xyl)-L-seryl-[protein] + UDP + H(+)</text>
        <dbReference type="Rhea" id="RHEA:16221"/>
        <dbReference type="Rhea" id="RHEA-COMP:12573"/>
        <dbReference type="Rhea" id="RHEA-COMP:12574"/>
        <dbReference type="ChEBI" id="CHEBI:15378"/>
        <dbReference type="ChEBI" id="CHEBI:57705"/>
        <dbReference type="ChEBI" id="CHEBI:58223"/>
        <dbReference type="ChEBI" id="CHEBI:132093"/>
        <dbReference type="ChEBI" id="CHEBI:132104"/>
        <dbReference type="EC" id="2.4.1.223"/>
    </reaction>
</comment>
<dbReference type="InterPro" id="IPR040911">
    <property type="entry name" value="Exostosin_GT47"/>
</dbReference>
<keyword evidence="9" id="KW-0479">Metal-binding</keyword>
<keyword evidence="16" id="KW-0325">Glycoprotein</keyword>
<dbReference type="Pfam" id="PF09258">
    <property type="entry name" value="Glyco_transf_64"/>
    <property type="match status" value="1"/>
</dbReference>
<evidence type="ECO:0000256" key="4">
    <source>
        <dbReference type="ARBA" id="ARBA00005093"/>
    </source>
</evidence>
<evidence type="ECO:0000256" key="8">
    <source>
        <dbReference type="ARBA" id="ARBA00022692"/>
    </source>
</evidence>